<dbReference type="RefSeq" id="WP_085389340.1">
    <property type="nucleotide sequence ID" value="NZ_JBGNXI010000006.1"/>
</dbReference>
<dbReference type="KEGG" id="nani:NCTC12227_00298"/>
<evidence type="ECO:0000313" key="3">
    <source>
        <dbReference type="Proteomes" id="UP000268229"/>
    </source>
</evidence>
<dbReference type="AlphaFoldDB" id="A0A1X3CMJ6"/>
<gene>
    <name evidence="2" type="ORF">NCTC12227_00298</name>
</gene>
<evidence type="ECO:0008006" key="4">
    <source>
        <dbReference type="Google" id="ProtNLM"/>
    </source>
</evidence>
<dbReference type="Proteomes" id="UP000268229">
    <property type="component" value="Chromosome"/>
</dbReference>
<dbReference type="EMBL" id="LR134516">
    <property type="protein sequence ID" value="VEJ20591.1"/>
    <property type="molecule type" value="Genomic_DNA"/>
</dbReference>
<evidence type="ECO:0000256" key="1">
    <source>
        <dbReference type="SAM" id="SignalP"/>
    </source>
</evidence>
<accession>A0A1X3CMJ6</accession>
<sequence length="227" mass="25720">MCKIFVPLIIFPFLLTACASKVVNQQPVSEAVASYQAGKPEHRIRKIVYAVTEQSNNENAQSYEQIDKFSLTSKNLLRKVSTAKGKPKVESLILMNHWELDWKMDKNAFLSENVDLRPYPAQWSANGTNVYNSSTLVDSNGRLIWREYCQLGAADNAAKLYKKLKGQVQVANCNALLSNEEGTLRIIQGFQGYYLRSYQMFIPKVLVVNNETNGKVDKIEYAIKSIQ</sequence>
<reference evidence="2 3" key="1">
    <citation type="submission" date="2018-12" db="EMBL/GenBank/DDBJ databases">
        <authorList>
            <consortium name="Pathogen Informatics"/>
        </authorList>
    </citation>
    <scope>NUCLEOTIDE SEQUENCE [LARGE SCALE GENOMIC DNA]</scope>
    <source>
        <strain evidence="2 3">NCTC12227</strain>
    </source>
</reference>
<protein>
    <recommendedName>
        <fullName evidence="4">Lipoprotein</fullName>
    </recommendedName>
</protein>
<feature type="signal peptide" evidence="1">
    <location>
        <begin position="1"/>
        <end position="19"/>
    </location>
</feature>
<dbReference type="STRING" id="326522.BWD08_01245"/>
<keyword evidence="1" id="KW-0732">Signal</keyword>
<evidence type="ECO:0000313" key="2">
    <source>
        <dbReference type="EMBL" id="VEJ20591.1"/>
    </source>
</evidence>
<name>A0A1X3CMJ6_9NEIS</name>
<keyword evidence="3" id="KW-1185">Reference proteome</keyword>
<organism evidence="2 3">
    <name type="scientific">Neisseria animaloris</name>
    <dbReference type="NCBI Taxonomy" id="326522"/>
    <lineage>
        <taxon>Bacteria</taxon>
        <taxon>Pseudomonadati</taxon>
        <taxon>Pseudomonadota</taxon>
        <taxon>Betaproteobacteria</taxon>
        <taxon>Neisseriales</taxon>
        <taxon>Neisseriaceae</taxon>
        <taxon>Neisseria</taxon>
    </lineage>
</organism>
<dbReference type="PROSITE" id="PS51257">
    <property type="entry name" value="PROKAR_LIPOPROTEIN"/>
    <property type="match status" value="1"/>
</dbReference>
<dbReference type="OrthoDB" id="8601775at2"/>
<feature type="chain" id="PRO_5030037464" description="Lipoprotein" evidence="1">
    <location>
        <begin position="20"/>
        <end position="227"/>
    </location>
</feature>
<proteinExistence type="predicted"/>